<dbReference type="HOGENOM" id="CLU_001650_8_3_1"/>
<proteinExistence type="predicted"/>
<reference evidence="1 2" key="2">
    <citation type="journal article" date="2018" name="Hortic Res">
        <title>Improved Brassica rapa reference genome by single-molecule sequencing and chromosome conformation capture technologies.</title>
        <authorList>
            <person name="Zhang L."/>
            <person name="Cai X."/>
            <person name="Wu J."/>
            <person name="Liu M."/>
            <person name="Grob S."/>
            <person name="Cheng F."/>
            <person name="Liang J."/>
            <person name="Cai C."/>
            <person name="Liu Z."/>
            <person name="Liu B."/>
            <person name="Wang F."/>
            <person name="Li S."/>
            <person name="Liu F."/>
            <person name="Li X."/>
            <person name="Cheng L."/>
            <person name="Yang W."/>
            <person name="Li M.H."/>
            <person name="Grossniklaus U."/>
            <person name="Zheng H."/>
            <person name="Wang X."/>
        </authorList>
    </citation>
    <scope>NUCLEOTIDE SEQUENCE [LARGE SCALE GENOMIC DNA]</scope>
    <source>
        <strain evidence="1 2">cv. Chiifu-401-42</strain>
    </source>
</reference>
<dbReference type="OMA" id="FWELLEW"/>
<dbReference type="Gramene" id="Bra023225.1">
    <property type="protein sequence ID" value="Bra023225.1-P"/>
    <property type="gene ID" value="Bra023225"/>
</dbReference>
<dbReference type="AlphaFoldDB" id="M4E374"/>
<dbReference type="InParanoid" id="M4E374"/>
<dbReference type="eggNOG" id="KOG0017">
    <property type="taxonomic scope" value="Eukaryota"/>
</dbReference>
<evidence type="ECO:0000313" key="2">
    <source>
        <dbReference type="Proteomes" id="UP000011750"/>
    </source>
</evidence>
<dbReference type="EnsemblPlants" id="Bra023225.1">
    <property type="protein sequence ID" value="Bra023225.1-P"/>
    <property type="gene ID" value="Bra023225"/>
</dbReference>
<evidence type="ECO:0008006" key="3">
    <source>
        <dbReference type="Google" id="ProtNLM"/>
    </source>
</evidence>
<dbReference type="PANTHER" id="PTHR11439">
    <property type="entry name" value="GAG-POL-RELATED RETROTRANSPOSON"/>
    <property type="match status" value="1"/>
</dbReference>
<dbReference type="STRING" id="51351.M4E374"/>
<accession>M4E374</accession>
<evidence type="ECO:0000313" key="1">
    <source>
        <dbReference type="EnsemblPlants" id="Bra023225.1-P"/>
    </source>
</evidence>
<protein>
    <recommendedName>
        <fullName evidence="3">Reverse transcriptase Ty1/copia-type domain-containing protein</fullName>
    </recommendedName>
</protein>
<dbReference type="Proteomes" id="UP000011750">
    <property type="component" value="Chromosome A09"/>
</dbReference>
<sequence length="113" mass="12552">MQRKYITDLLHRTNMSEAKPVTTPLPTSPKLTLHGGTLLGDGTEYRSVVGSLQYLTFTRPDISFAVTRLSQFMHKPTIDHGNAAKRILRYLAGTSSHGIFIHKNSSFSLHGTL</sequence>
<dbReference type="PANTHER" id="PTHR11439:SF489">
    <property type="entry name" value="RNA-DIRECTED DNA POLYMERASE"/>
    <property type="match status" value="1"/>
</dbReference>
<organism evidence="1 2">
    <name type="scientific">Brassica campestris</name>
    <name type="common">Field mustard</name>
    <dbReference type="NCBI Taxonomy" id="3711"/>
    <lineage>
        <taxon>Eukaryota</taxon>
        <taxon>Viridiplantae</taxon>
        <taxon>Streptophyta</taxon>
        <taxon>Embryophyta</taxon>
        <taxon>Tracheophyta</taxon>
        <taxon>Spermatophyta</taxon>
        <taxon>Magnoliopsida</taxon>
        <taxon>eudicotyledons</taxon>
        <taxon>Gunneridae</taxon>
        <taxon>Pentapetalae</taxon>
        <taxon>rosids</taxon>
        <taxon>malvids</taxon>
        <taxon>Brassicales</taxon>
        <taxon>Brassicaceae</taxon>
        <taxon>Brassiceae</taxon>
        <taxon>Brassica</taxon>
    </lineage>
</organism>
<keyword evidence="2" id="KW-1185">Reference proteome</keyword>
<name>M4E374_BRACM</name>
<reference evidence="1" key="3">
    <citation type="submission" date="2023-03" db="UniProtKB">
        <authorList>
            <consortium name="EnsemblPlants"/>
        </authorList>
    </citation>
    <scope>IDENTIFICATION</scope>
    <source>
        <strain evidence="1">cv. Chiifu-401-42</strain>
    </source>
</reference>
<reference evidence="1 2" key="1">
    <citation type="journal article" date="2011" name="Nat. Genet.">
        <title>The genome of the mesopolyploid crop species Brassica rapa.</title>
        <authorList>
            <consortium name="Brassica rapa Genome Sequencing Project Consortium"/>
            <person name="Wang X."/>
            <person name="Wang H."/>
            <person name="Wang J."/>
            <person name="Sun R."/>
            <person name="Wu J."/>
            <person name="Liu S."/>
            <person name="Bai Y."/>
            <person name="Mun J.H."/>
            <person name="Bancroft I."/>
            <person name="Cheng F."/>
            <person name="Huang S."/>
            <person name="Li X."/>
            <person name="Hua W."/>
            <person name="Wang J."/>
            <person name="Wang X."/>
            <person name="Freeling M."/>
            <person name="Pires J.C."/>
            <person name="Paterson A.H."/>
            <person name="Chalhoub B."/>
            <person name="Wang B."/>
            <person name="Hayward A."/>
            <person name="Sharpe A.G."/>
            <person name="Park B.S."/>
            <person name="Weisshaar B."/>
            <person name="Liu B."/>
            <person name="Li B."/>
            <person name="Liu B."/>
            <person name="Tong C."/>
            <person name="Song C."/>
            <person name="Duran C."/>
            <person name="Peng C."/>
            <person name="Geng C."/>
            <person name="Koh C."/>
            <person name="Lin C."/>
            <person name="Edwards D."/>
            <person name="Mu D."/>
            <person name="Shen D."/>
            <person name="Soumpourou E."/>
            <person name="Li F."/>
            <person name="Fraser F."/>
            <person name="Conant G."/>
            <person name="Lassalle G."/>
            <person name="King G.J."/>
            <person name="Bonnema G."/>
            <person name="Tang H."/>
            <person name="Wang H."/>
            <person name="Belcram H."/>
            <person name="Zhou H."/>
            <person name="Hirakawa H."/>
            <person name="Abe H."/>
            <person name="Guo H."/>
            <person name="Wang H."/>
            <person name="Jin H."/>
            <person name="Parkin I.A."/>
            <person name="Batley J."/>
            <person name="Kim J.S."/>
            <person name="Just J."/>
            <person name="Li J."/>
            <person name="Xu J."/>
            <person name="Deng J."/>
            <person name="Kim J.A."/>
            <person name="Li J."/>
            <person name="Yu J."/>
            <person name="Meng J."/>
            <person name="Wang J."/>
            <person name="Min J."/>
            <person name="Poulain J."/>
            <person name="Wang J."/>
            <person name="Hatakeyama K."/>
            <person name="Wu K."/>
            <person name="Wang L."/>
            <person name="Fang L."/>
            <person name="Trick M."/>
            <person name="Links M.G."/>
            <person name="Zhao M."/>
            <person name="Jin M."/>
            <person name="Ramchiary N."/>
            <person name="Drou N."/>
            <person name="Berkman P.J."/>
            <person name="Cai Q."/>
            <person name="Huang Q."/>
            <person name="Li R."/>
            <person name="Tabata S."/>
            <person name="Cheng S."/>
            <person name="Zhang S."/>
            <person name="Zhang S."/>
            <person name="Huang S."/>
            <person name="Sato S."/>
            <person name="Sun S."/>
            <person name="Kwon S.J."/>
            <person name="Choi S.R."/>
            <person name="Lee T.H."/>
            <person name="Fan W."/>
            <person name="Zhao X."/>
            <person name="Tan X."/>
            <person name="Xu X."/>
            <person name="Wang Y."/>
            <person name="Qiu Y."/>
            <person name="Yin Y."/>
            <person name="Li Y."/>
            <person name="Du Y."/>
            <person name="Liao Y."/>
            <person name="Lim Y."/>
            <person name="Narusaka Y."/>
            <person name="Wang Y."/>
            <person name="Wang Z."/>
            <person name="Li Z."/>
            <person name="Wang Z."/>
            <person name="Xiong Z."/>
            <person name="Zhang Z."/>
        </authorList>
    </citation>
    <scope>NUCLEOTIDE SEQUENCE [LARGE SCALE GENOMIC DNA]</scope>
    <source>
        <strain evidence="1 2">cv. Chiifu-401-42</strain>
    </source>
</reference>